<keyword evidence="6" id="KW-1185">Reference proteome</keyword>
<dbReference type="EMBL" id="JAHBMK020000001">
    <property type="protein sequence ID" value="MDO8225888.1"/>
    <property type="molecule type" value="Genomic_DNA"/>
</dbReference>
<dbReference type="InterPro" id="IPR036388">
    <property type="entry name" value="WH-like_DNA-bd_sf"/>
</dbReference>
<feature type="domain" description="HTH marR-type" evidence="4">
    <location>
        <begin position="5"/>
        <end position="137"/>
    </location>
</feature>
<dbReference type="Pfam" id="PF12802">
    <property type="entry name" value="MarR_2"/>
    <property type="match status" value="1"/>
</dbReference>
<evidence type="ECO:0000256" key="1">
    <source>
        <dbReference type="ARBA" id="ARBA00023015"/>
    </source>
</evidence>
<evidence type="ECO:0000259" key="4">
    <source>
        <dbReference type="PROSITE" id="PS50995"/>
    </source>
</evidence>
<dbReference type="InterPro" id="IPR000835">
    <property type="entry name" value="HTH_MarR-typ"/>
</dbReference>
<dbReference type="InterPro" id="IPR036390">
    <property type="entry name" value="WH_DNA-bd_sf"/>
</dbReference>
<keyword evidence="3" id="KW-0804">Transcription</keyword>
<evidence type="ECO:0000313" key="6">
    <source>
        <dbReference type="Proteomes" id="UP001177121"/>
    </source>
</evidence>
<evidence type="ECO:0000313" key="5">
    <source>
        <dbReference type="EMBL" id="MDO8225888.1"/>
    </source>
</evidence>
<dbReference type="PRINTS" id="PR00598">
    <property type="entry name" value="HTHMARR"/>
</dbReference>
<dbReference type="SMART" id="SM00347">
    <property type="entry name" value="HTH_MARR"/>
    <property type="match status" value="1"/>
</dbReference>
<dbReference type="SUPFAM" id="SSF46785">
    <property type="entry name" value="Winged helix' DNA-binding domain"/>
    <property type="match status" value="1"/>
</dbReference>
<dbReference type="PROSITE" id="PS50995">
    <property type="entry name" value="HTH_MARR_2"/>
    <property type="match status" value="1"/>
</dbReference>
<organism evidence="5 6">
    <name type="scientific">Bacillus cabrialesii subsp. tritici</name>
    <dbReference type="NCBI Taxonomy" id="2944916"/>
    <lineage>
        <taxon>Bacteria</taxon>
        <taxon>Bacillati</taxon>
        <taxon>Bacillota</taxon>
        <taxon>Bacilli</taxon>
        <taxon>Bacillales</taxon>
        <taxon>Bacillaceae</taxon>
        <taxon>Bacillus</taxon>
        <taxon>Bacillus cabrialesii</taxon>
    </lineage>
</organism>
<keyword evidence="2" id="KW-0238">DNA-binding</keyword>
<keyword evidence="1" id="KW-0805">Transcription regulation</keyword>
<dbReference type="PROSITE" id="PS01117">
    <property type="entry name" value="HTH_MARR_1"/>
    <property type="match status" value="1"/>
</dbReference>
<dbReference type="PANTHER" id="PTHR42756:SF1">
    <property type="entry name" value="TRANSCRIPTIONAL REPRESSOR OF EMRAB OPERON"/>
    <property type="match status" value="1"/>
</dbReference>
<dbReference type="RefSeq" id="WP_119996272.1">
    <property type="nucleotide sequence ID" value="NZ_JAHBMK020000001.1"/>
</dbReference>
<comment type="caution">
    <text evidence="5">The sequence shown here is derived from an EMBL/GenBank/DDBJ whole genome shotgun (WGS) entry which is preliminary data.</text>
</comment>
<sequence>MDRWNQSYGFLLGKVLQRLESKFAEGLNPYEINARQYGVLLFIKGNPYSSQKDISENLQIDRTTMVGHIDHLETLGFVERTKNPNDRRSYSLNITEKGNDVLDSRWEFLMKTELEVLDPLNQQERQLFKDFLIKIWKSL</sequence>
<reference evidence="5" key="1">
    <citation type="submission" date="2023-07" db="EMBL/GenBank/DDBJ databases">
        <title>Biological control against Fusarium languescens, the causal agent of wilt in Jalapeno peppers, by a novel bacterial subspecies: Bacillus cabrialesii subsp. tritici TSO2.</title>
        <authorList>
            <person name="Montoya-Martinez A.C."/>
            <person name="Figueroa-Brambila K.M."/>
            <person name="Escalante-Beltran A."/>
            <person name="Lopez-Montoya N.D."/>
            <person name="Valenzuela-Ruiz V."/>
            <person name="Parra-Cota F.I."/>
            <person name="Estrada Alvarado M.I."/>
            <person name="De Los Santos Villalobos S."/>
        </authorList>
    </citation>
    <scope>NUCLEOTIDE SEQUENCE</scope>
    <source>
        <strain evidence="5">TSO2</strain>
    </source>
</reference>
<accession>A0ABT9DMH7</accession>
<evidence type="ECO:0000256" key="3">
    <source>
        <dbReference type="ARBA" id="ARBA00023163"/>
    </source>
</evidence>
<name>A0ABT9DMH7_9BACI</name>
<dbReference type="PANTHER" id="PTHR42756">
    <property type="entry name" value="TRANSCRIPTIONAL REGULATOR, MARR"/>
    <property type="match status" value="1"/>
</dbReference>
<evidence type="ECO:0000256" key="2">
    <source>
        <dbReference type="ARBA" id="ARBA00023125"/>
    </source>
</evidence>
<dbReference type="Proteomes" id="UP001177121">
    <property type="component" value="Unassembled WGS sequence"/>
</dbReference>
<dbReference type="InterPro" id="IPR023187">
    <property type="entry name" value="Tscrpt_reg_MarR-type_CS"/>
</dbReference>
<proteinExistence type="predicted"/>
<dbReference type="Gene3D" id="1.10.10.10">
    <property type="entry name" value="Winged helix-like DNA-binding domain superfamily/Winged helix DNA-binding domain"/>
    <property type="match status" value="1"/>
</dbReference>
<gene>
    <name evidence="5" type="ORF">KHP33_013675</name>
</gene>
<protein>
    <submittedName>
        <fullName evidence="5">MarR family transcriptional regulator</fullName>
    </submittedName>
</protein>